<evidence type="ECO:0008006" key="4">
    <source>
        <dbReference type="Google" id="ProtNLM"/>
    </source>
</evidence>
<dbReference type="AlphaFoldDB" id="A0AA38R1H3"/>
<protein>
    <recommendedName>
        <fullName evidence="4">MADS-box domain-containing protein</fullName>
    </recommendedName>
</protein>
<reference evidence="2" key="1">
    <citation type="submission" date="2022-07" db="EMBL/GenBank/DDBJ databases">
        <title>Fungi with potential for degradation of polypropylene.</title>
        <authorList>
            <person name="Gostincar C."/>
        </authorList>
    </citation>
    <scope>NUCLEOTIDE SEQUENCE</scope>
    <source>
        <strain evidence="2">EXF-13308</strain>
    </source>
</reference>
<evidence type="ECO:0000256" key="1">
    <source>
        <dbReference type="SAM" id="MobiDB-lite"/>
    </source>
</evidence>
<evidence type="ECO:0000313" key="2">
    <source>
        <dbReference type="EMBL" id="KAJ9130048.1"/>
    </source>
</evidence>
<dbReference type="Proteomes" id="UP001174694">
    <property type="component" value="Unassembled WGS sequence"/>
</dbReference>
<name>A0AA38R1H3_9PEZI</name>
<organism evidence="2 3">
    <name type="scientific">Pleurostoma richardsiae</name>
    <dbReference type="NCBI Taxonomy" id="41990"/>
    <lineage>
        <taxon>Eukaryota</taxon>
        <taxon>Fungi</taxon>
        <taxon>Dikarya</taxon>
        <taxon>Ascomycota</taxon>
        <taxon>Pezizomycotina</taxon>
        <taxon>Sordariomycetes</taxon>
        <taxon>Sordariomycetidae</taxon>
        <taxon>Calosphaeriales</taxon>
        <taxon>Pleurostomataceae</taxon>
        <taxon>Pleurostoma</taxon>
    </lineage>
</organism>
<proteinExistence type="predicted"/>
<evidence type="ECO:0000313" key="3">
    <source>
        <dbReference type="Proteomes" id="UP001174694"/>
    </source>
</evidence>
<gene>
    <name evidence="2" type="ORF">NKR23_g12367</name>
</gene>
<accession>A0AA38R1H3</accession>
<feature type="compositionally biased region" description="Acidic residues" evidence="1">
    <location>
        <begin position="92"/>
        <end position="109"/>
    </location>
</feature>
<feature type="region of interest" description="Disordered" evidence="1">
    <location>
        <begin position="85"/>
        <end position="109"/>
    </location>
</feature>
<keyword evidence="3" id="KW-1185">Reference proteome</keyword>
<comment type="caution">
    <text evidence="2">The sequence shown here is derived from an EMBL/GenBank/DDBJ whole genome shotgun (WGS) entry which is preliminary data.</text>
</comment>
<dbReference type="EMBL" id="JANBVO010000111">
    <property type="protein sequence ID" value="KAJ9130048.1"/>
    <property type="molecule type" value="Genomic_DNA"/>
</dbReference>
<sequence length="109" mass="12686">MNAIERPTRRLDAARRALKQRTTRLRRRRKTFLSHAYKLEADCDVTVHVLVHKGFRCWTYNWPPPPGDLDGRFLLRAMLTRQDFEGPTDVGLDTEELVDSETEPAAEHV</sequence>